<reference evidence="1 3" key="2">
    <citation type="submission" date="2014-09" db="EMBL/GenBank/DDBJ databases">
        <title>Genome announcement of three Brucella strains isolated from bovine in Zimbabwe.</title>
        <authorList>
            <person name="Ledwaba M.M.B."/>
            <person name="Mafofo J.J."/>
            <person name="van Heerden H.H."/>
        </authorList>
    </citation>
    <scope>NUCLEOTIDE SEQUENCE [LARGE SCALE GENOMIC DNA]</scope>
    <source>
        <strain evidence="1 3">ZW046</strain>
    </source>
</reference>
<proteinExistence type="predicted"/>
<evidence type="ECO:0000313" key="3">
    <source>
        <dbReference type="Proteomes" id="UP000029248"/>
    </source>
</evidence>
<dbReference type="AlphaFoldDB" id="A0AAI8H742"/>
<reference evidence="1 3" key="1">
    <citation type="submission" date="2014-07" db="EMBL/GenBank/DDBJ databases">
        <authorList>
            <person name="Ledwaba M.B."/>
            <person name="Mafofo J."/>
            <person name="van Heerden H."/>
        </authorList>
    </citation>
    <scope>NUCLEOTIDE SEQUENCE [LARGE SCALE GENOMIC DNA]</scope>
    <source>
        <strain evidence="1 3">ZW046</strain>
    </source>
</reference>
<evidence type="ECO:0000313" key="2">
    <source>
        <dbReference type="EMBL" id="ATQ52833.1"/>
    </source>
</evidence>
<reference evidence="2 4" key="3">
    <citation type="submission" date="2017-10" db="EMBL/GenBank/DDBJ databases">
        <title>First isolation and characterization of Brucella suis from yak.</title>
        <authorList>
            <person name="Yang X."/>
            <person name="Wang N."/>
            <person name="Cao X."/>
            <person name="Bie P."/>
            <person name="Wang J."/>
            <person name="Lyu Y."/>
            <person name="Wu Q."/>
        </authorList>
    </citation>
    <scope>NUCLEOTIDE SEQUENCE [LARGE SCALE GENOMIC DNA]</scope>
    <source>
        <strain evidence="2 4">QH05</strain>
    </source>
</reference>
<dbReference type="KEGG" id="bsg:IY72_09275"/>
<dbReference type="EMBL" id="CP009096">
    <property type="protein sequence ID" value="AIN88098.1"/>
    <property type="molecule type" value="Genomic_DNA"/>
</dbReference>
<evidence type="ECO:0000313" key="4">
    <source>
        <dbReference type="Proteomes" id="UP000230889"/>
    </source>
</evidence>
<dbReference type="Proteomes" id="UP000029248">
    <property type="component" value="Chromosome 1"/>
</dbReference>
<evidence type="ECO:0000313" key="1">
    <source>
        <dbReference type="EMBL" id="AIN88098.1"/>
    </source>
</evidence>
<dbReference type="EMBL" id="CP024420">
    <property type="protein sequence ID" value="ATQ52833.1"/>
    <property type="molecule type" value="Genomic_DNA"/>
</dbReference>
<dbReference type="KEGG" id="bsw:IY71_09535"/>
<organism evidence="2 4">
    <name type="scientific">Brucella suis</name>
    <dbReference type="NCBI Taxonomy" id="29461"/>
    <lineage>
        <taxon>Bacteria</taxon>
        <taxon>Pseudomonadati</taxon>
        <taxon>Pseudomonadota</taxon>
        <taxon>Alphaproteobacteria</taxon>
        <taxon>Hyphomicrobiales</taxon>
        <taxon>Brucellaceae</taxon>
        <taxon>Brucella/Ochrobactrum group</taxon>
        <taxon>Brucella</taxon>
    </lineage>
</organism>
<protein>
    <submittedName>
        <fullName evidence="2">Uncharacterized protein</fullName>
    </submittedName>
</protein>
<dbReference type="Proteomes" id="UP000230889">
    <property type="component" value="Chromosome 1"/>
</dbReference>
<accession>A0AAI8H742</accession>
<name>A0AAI8H742_BRUSS</name>
<sequence>MESAFSAARAANRFQPAKVAALLHPMTGAHDGLLRKAASLSITVFRTLHITLFILIPREYRKASKERL</sequence>
<gene>
    <name evidence="2" type="ORF">CS875_09620</name>
    <name evidence="1" type="ORF">IY72_09275</name>
</gene>